<organism evidence="1 2">
    <name type="scientific">Aneurinibacillus soli</name>
    <dbReference type="NCBI Taxonomy" id="1500254"/>
    <lineage>
        <taxon>Bacteria</taxon>
        <taxon>Bacillati</taxon>
        <taxon>Bacillota</taxon>
        <taxon>Bacilli</taxon>
        <taxon>Bacillales</taxon>
        <taxon>Paenibacillaceae</taxon>
        <taxon>Aneurinibacillus group</taxon>
        <taxon>Aneurinibacillus</taxon>
    </lineage>
</organism>
<gene>
    <name evidence="1" type="ORF">CB4_03901</name>
</gene>
<dbReference type="AlphaFoldDB" id="A0A0U5B5K0"/>
<dbReference type="EMBL" id="AP017312">
    <property type="protein sequence ID" value="BAU29664.1"/>
    <property type="molecule type" value="Genomic_DNA"/>
</dbReference>
<sequence length="74" mass="8755">MYIGRKFDELDNVPLSEWDMKELLYHHDMMDDLVSYLNTQGNSRHKQIIAEIEKRGGRSGDRGAWDHSSRIIYD</sequence>
<accession>A0A0U5B5K0</accession>
<proteinExistence type="predicted"/>
<name>A0A0U5B5K0_9BACL</name>
<dbReference type="KEGG" id="asoc:CB4_03901"/>
<evidence type="ECO:0000313" key="1">
    <source>
        <dbReference type="EMBL" id="BAU29664.1"/>
    </source>
</evidence>
<reference evidence="1 2" key="1">
    <citation type="submission" date="2015-12" db="EMBL/GenBank/DDBJ databases">
        <title>Genome sequence of Aneurinibacillus soli.</title>
        <authorList>
            <person name="Lee J.S."/>
            <person name="Lee K.C."/>
            <person name="Kim K.K."/>
            <person name="Lee B.W."/>
        </authorList>
    </citation>
    <scope>NUCLEOTIDE SEQUENCE [LARGE SCALE GENOMIC DNA]</scope>
    <source>
        <strain evidence="1 2">CB4</strain>
    </source>
</reference>
<dbReference type="RefSeq" id="WP_096467320.1">
    <property type="nucleotide sequence ID" value="NZ_AP017312.1"/>
</dbReference>
<protein>
    <submittedName>
        <fullName evidence="1">Uncharacterized protein</fullName>
    </submittedName>
</protein>
<dbReference type="Proteomes" id="UP000217696">
    <property type="component" value="Chromosome"/>
</dbReference>
<evidence type="ECO:0000313" key="2">
    <source>
        <dbReference type="Proteomes" id="UP000217696"/>
    </source>
</evidence>
<dbReference type="OrthoDB" id="2691543at2"/>
<keyword evidence="2" id="KW-1185">Reference proteome</keyword>